<accession>A0A517WJK1</accession>
<reference evidence="1 2" key="1">
    <citation type="submission" date="2019-02" db="EMBL/GenBank/DDBJ databases">
        <title>Deep-cultivation of Planctomycetes and their phenomic and genomic characterization uncovers novel biology.</title>
        <authorList>
            <person name="Wiegand S."/>
            <person name="Jogler M."/>
            <person name="Boedeker C."/>
            <person name="Pinto D."/>
            <person name="Vollmers J."/>
            <person name="Rivas-Marin E."/>
            <person name="Kohn T."/>
            <person name="Peeters S.H."/>
            <person name="Heuer A."/>
            <person name="Rast P."/>
            <person name="Oberbeckmann S."/>
            <person name="Bunk B."/>
            <person name="Jeske O."/>
            <person name="Meyerdierks A."/>
            <person name="Storesund J.E."/>
            <person name="Kallscheuer N."/>
            <person name="Luecker S."/>
            <person name="Lage O.M."/>
            <person name="Pohl T."/>
            <person name="Merkel B.J."/>
            <person name="Hornburger P."/>
            <person name="Mueller R.-W."/>
            <person name="Bruemmer F."/>
            <person name="Labrenz M."/>
            <person name="Spormann A.M."/>
            <person name="Op den Camp H."/>
            <person name="Overmann J."/>
            <person name="Amann R."/>
            <person name="Jetten M.S.M."/>
            <person name="Mascher T."/>
            <person name="Medema M.H."/>
            <person name="Devos D.P."/>
            <person name="Kaster A.-K."/>
            <person name="Ovreas L."/>
            <person name="Rohde M."/>
            <person name="Galperin M.Y."/>
            <person name="Jogler C."/>
        </authorList>
    </citation>
    <scope>NUCLEOTIDE SEQUENCE [LARGE SCALE GENOMIC DNA]</scope>
    <source>
        <strain evidence="1 2">V6</strain>
    </source>
</reference>
<proteinExistence type="predicted"/>
<name>A0A517WJK1_9PLAN</name>
<evidence type="ECO:0000313" key="1">
    <source>
        <dbReference type="EMBL" id="QDU05431.1"/>
    </source>
</evidence>
<gene>
    <name evidence="1" type="ORF">V6x_51680</name>
</gene>
<evidence type="ECO:0000313" key="2">
    <source>
        <dbReference type="Proteomes" id="UP000320722"/>
    </source>
</evidence>
<dbReference type="Proteomes" id="UP000320722">
    <property type="component" value="Chromosome"/>
</dbReference>
<dbReference type="AlphaFoldDB" id="A0A517WJK1"/>
<organism evidence="1 2">
    <name type="scientific">Gimesia chilikensis</name>
    <dbReference type="NCBI Taxonomy" id="2605989"/>
    <lineage>
        <taxon>Bacteria</taxon>
        <taxon>Pseudomonadati</taxon>
        <taxon>Planctomycetota</taxon>
        <taxon>Planctomycetia</taxon>
        <taxon>Planctomycetales</taxon>
        <taxon>Planctomycetaceae</taxon>
        <taxon>Gimesia</taxon>
    </lineage>
</organism>
<sequence>MISKLEADIESSLDEPGDYSGNHLFAPMRLLVQANTHDQLAHLREYSGSRFEQLLVGHILRIGPRSGASSDSLVLRESIGLLLRINGDGYCQAVNSLLIAESHFGRHDGMTFAQMKSNSETLQILTNICESEEKMDGHYVEQCHAASVLAANNVWAPILSLISKAGFELLKEVSHLPLYGIRPDTELLLEVTNRAETAPESLSPGDIISLGFGTERHARVVSNLSSHFVFDTEHAQACVFALYLLSDSDDKNLGFLKKQLEVQRHRHLAMLALLRNGTQPALELLEDHATEGNLAAILINELEDRASVIEKVKHSISSSMEDIPNFILSGTIQNLVSQVNNREALAEVLSDPKTEELIRDLAFQDDDGGLTASQKYDWILCLSKLDKNAAYIAAKAALMNREIRNRDSYPSLMMSIDDELAVPFLLEVIKFEADKEVKVAMGRALARSAISEHLFRELESTDSRSRFTACFISKWQRPSNELEQRVRSRVTDIDESVSREAAIAINALMVQREVDKLGDLFLQTVEDSIRWLLLESLLNLSDVGDNFNPWPIYGPDIVKELSVFQIDHCNRELKRKRNKR</sequence>
<dbReference type="EMBL" id="CP036347">
    <property type="protein sequence ID" value="QDU05431.1"/>
    <property type="molecule type" value="Genomic_DNA"/>
</dbReference>
<protein>
    <submittedName>
        <fullName evidence="1">Uncharacterized protein</fullName>
    </submittedName>
</protein>